<accession>A0A366H0E7</accession>
<sequence>MKTATQRSIRTGLGVITLALLGACANMAKTPPGTPVSQVVAQFGQPTIACPLPNGGQRMIWSMQPLGQYAWGTNVDAGGRTDQIVPVLTDQHFKVLSQGTWAPQQVLCEFGPPAEKDGVGLPSEIQIVWSYRYRQDGVWNSLMYVYFGQDGSHVTRHHPGPDPMYEERPLWF</sequence>
<dbReference type="EMBL" id="QNRQ01000024">
    <property type="protein sequence ID" value="RBP34114.1"/>
    <property type="molecule type" value="Genomic_DNA"/>
</dbReference>
<evidence type="ECO:0008006" key="4">
    <source>
        <dbReference type="Google" id="ProtNLM"/>
    </source>
</evidence>
<dbReference type="PROSITE" id="PS51257">
    <property type="entry name" value="PROKAR_LIPOPROTEIN"/>
    <property type="match status" value="1"/>
</dbReference>
<evidence type="ECO:0000313" key="2">
    <source>
        <dbReference type="EMBL" id="RBP34114.1"/>
    </source>
</evidence>
<dbReference type="OrthoDB" id="8962020at2"/>
<evidence type="ECO:0000256" key="1">
    <source>
        <dbReference type="SAM" id="SignalP"/>
    </source>
</evidence>
<organism evidence="2 3">
    <name type="scientific">Eoetvoesiella caeni</name>
    <dbReference type="NCBI Taxonomy" id="645616"/>
    <lineage>
        <taxon>Bacteria</taxon>
        <taxon>Pseudomonadati</taxon>
        <taxon>Pseudomonadota</taxon>
        <taxon>Betaproteobacteria</taxon>
        <taxon>Burkholderiales</taxon>
        <taxon>Alcaligenaceae</taxon>
        <taxon>Eoetvoesiella</taxon>
    </lineage>
</organism>
<protein>
    <recommendedName>
        <fullName evidence="4">Lipoprotein</fullName>
    </recommendedName>
</protein>
<dbReference type="RefSeq" id="WP_113935299.1">
    <property type="nucleotide sequence ID" value="NZ_JACCEU010000019.1"/>
</dbReference>
<keyword evidence="1" id="KW-0732">Signal</keyword>
<name>A0A366H0E7_9BURK</name>
<comment type="caution">
    <text evidence="2">The sequence shown here is derived from an EMBL/GenBank/DDBJ whole genome shotgun (WGS) entry which is preliminary data.</text>
</comment>
<proteinExistence type="predicted"/>
<keyword evidence="3" id="KW-1185">Reference proteome</keyword>
<dbReference type="Proteomes" id="UP000253628">
    <property type="component" value="Unassembled WGS sequence"/>
</dbReference>
<reference evidence="2 3" key="1">
    <citation type="submission" date="2018-06" db="EMBL/GenBank/DDBJ databases">
        <title>Genomic Encyclopedia of Type Strains, Phase IV (KMG-IV): sequencing the most valuable type-strain genomes for metagenomic binning, comparative biology and taxonomic classification.</title>
        <authorList>
            <person name="Goeker M."/>
        </authorList>
    </citation>
    <scope>NUCLEOTIDE SEQUENCE [LARGE SCALE GENOMIC DNA]</scope>
    <source>
        <strain evidence="2 3">DSM 25520</strain>
    </source>
</reference>
<evidence type="ECO:0000313" key="3">
    <source>
        <dbReference type="Proteomes" id="UP000253628"/>
    </source>
</evidence>
<dbReference type="AlphaFoldDB" id="A0A366H0E7"/>
<gene>
    <name evidence="2" type="ORF">DFR37_12418</name>
</gene>
<feature type="signal peptide" evidence="1">
    <location>
        <begin position="1"/>
        <end position="28"/>
    </location>
</feature>
<feature type="chain" id="PRO_5016587374" description="Lipoprotein" evidence="1">
    <location>
        <begin position="29"/>
        <end position="172"/>
    </location>
</feature>